<reference evidence="4" key="2">
    <citation type="submission" date="2020-09" db="EMBL/GenBank/DDBJ databases">
        <authorList>
            <person name="Sun Q."/>
            <person name="Ohkuma M."/>
        </authorList>
    </citation>
    <scope>NUCLEOTIDE SEQUENCE</scope>
    <source>
        <strain evidence="4">JCM 4646</strain>
    </source>
</reference>
<dbReference type="InterPro" id="IPR005674">
    <property type="entry name" value="CocE/Ser_esterase"/>
</dbReference>
<dbReference type="PANTHER" id="PTHR43056:SF10">
    <property type="entry name" value="COCE_NOND FAMILY, PUTATIVE (AFU_ORTHOLOGUE AFUA_7G00600)-RELATED"/>
    <property type="match status" value="1"/>
</dbReference>
<evidence type="ECO:0000259" key="3">
    <source>
        <dbReference type="SMART" id="SM00939"/>
    </source>
</evidence>
<dbReference type="InterPro" id="IPR013736">
    <property type="entry name" value="Xaa-Pro_dipept_C"/>
</dbReference>
<dbReference type="Pfam" id="PF02129">
    <property type="entry name" value="Peptidase_S15"/>
    <property type="match status" value="1"/>
</dbReference>
<evidence type="ECO:0000256" key="1">
    <source>
        <dbReference type="ARBA" id="ARBA00022801"/>
    </source>
</evidence>
<dbReference type="RefSeq" id="WP_190209300.1">
    <property type="nucleotide sequence ID" value="NZ_BNBO01000002.1"/>
</dbReference>
<feature type="region of interest" description="Disordered" evidence="2">
    <location>
        <begin position="319"/>
        <end position="340"/>
    </location>
</feature>
<dbReference type="Proteomes" id="UP000617734">
    <property type="component" value="Unassembled WGS sequence"/>
</dbReference>
<evidence type="ECO:0000313" key="5">
    <source>
        <dbReference type="Proteomes" id="UP000617734"/>
    </source>
</evidence>
<dbReference type="EMBL" id="BNBO01000002">
    <property type="protein sequence ID" value="GHH61378.1"/>
    <property type="molecule type" value="Genomic_DNA"/>
</dbReference>
<dbReference type="Pfam" id="PF08530">
    <property type="entry name" value="PepX_C"/>
    <property type="match status" value="1"/>
</dbReference>
<dbReference type="NCBIfam" id="TIGR00976">
    <property type="entry name" value="CocE_NonD"/>
    <property type="match status" value="2"/>
</dbReference>
<dbReference type="InterPro" id="IPR008979">
    <property type="entry name" value="Galactose-bd-like_sf"/>
</dbReference>
<dbReference type="PANTHER" id="PTHR43056">
    <property type="entry name" value="PEPTIDASE S9 PROLYL OLIGOPEPTIDASE"/>
    <property type="match status" value="1"/>
</dbReference>
<accession>A0A919KK51</accession>
<dbReference type="SMART" id="SM00939">
    <property type="entry name" value="PepX_C"/>
    <property type="match status" value="1"/>
</dbReference>
<dbReference type="Gene3D" id="3.40.50.1820">
    <property type="entry name" value="alpha/beta hydrolase"/>
    <property type="match status" value="1"/>
</dbReference>
<name>A0A919KK51_9ACTN</name>
<feature type="compositionally biased region" description="Basic and acidic residues" evidence="2">
    <location>
        <begin position="327"/>
        <end position="336"/>
    </location>
</feature>
<dbReference type="GeneID" id="95351286"/>
<evidence type="ECO:0000256" key="2">
    <source>
        <dbReference type="SAM" id="MobiDB-lite"/>
    </source>
</evidence>
<dbReference type="Gene3D" id="2.60.120.260">
    <property type="entry name" value="Galactose-binding domain-like"/>
    <property type="match status" value="1"/>
</dbReference>
<dbReference type="SUPFAM" id="SSF49785">
    <property type="entry name" value="Galactose-binding domain-like"/>
    <property type="match status" value="1"/>
</dbReference>
<feature type="region of interest" description="Disordered" evidence="2">
    <location>
        <begin position="373"/>
        <end position="409"/>
    </location>
</feature>
<dbReference type="InterPro" id="IPR000383">
    <property type="entry name" value="Xaa-Pro-like_dom"/>
</dbReference>
<feature type="region of interest" description="Disordered" evidence="2">
    <location>
        <begin position="543"/>
        <end position="563"/>
    </location>
</feature>
<comment type="caution">
    <text evidence="4">The sequence shown here is derived from an EMBL/GenBank/DDBJ whole genome shotgun (WGS) entry which is preliminary data.</text>
</comment>
<feature type="domain" description="Xaa-Pro dipeptidyl-peptidase C-terminal" evidence="3">
    <location>
        <begin position="294"/>
        <end position="546"/>
    </location>
</feature>
<protein>
    <submittedName>
        <fullName evidence="4">Peptidase S15</fullName>
    </submittedName>
</protein>
<dbReference type="AlphaFoldDB" id="A0A919KK51"/>
<dbReference type="InterPro" id="IPR029058">
    <property type="entry name" value="AB_hydrolase_fold"/>
</dbReference>
<dbReference type="InterPro" id="IPR050585">
    <property type="entry name" value="Xaa-Pro_dipeptidyl-ppase/CocE"/>
</dbReference>
<dbReference type="GO" id="GO:0008239">
    <property type="term" value="F:dipeptidyl-peptidase activity"/>
    <property type="evidence" value="ECO:0007669"/>
    <property type="project" value="InterPro"/>
</dbReference>
<keyword evidence="5" id="KW-1185">Reference proteome</keyword>
<dbReference type="SUPFAM" id="SSF53474">
    <property type="entry name" value="alpha/beta-Hydrolases"/>
    <property type="match status" value="1"/>
</dbReference>
<evidence type="ECO:0000313" key="4">
    <source>
        <dbReference type="EMBL" id="GHH61378.1"/>
    </source>
</evidence>
<proteinExistence type="predicted"/>
<keyword evidence="1" id="KW-0378">Hydrolase</keyword>
<gene>
    <name evidence="4" type="ORF">GCM10018781_07690</name>
</gene>
<organism evidence="4 5">
    <name type="scientific">Kitasatospora indigofera</name>
    <dbReference type="NCBI Taxonomy" id="67307"/>
    <lineage>
        <taxon>Bacteria</taxon>
        <taxon>Bacillati</taxon>
        <taxon>Actinomycetota</taxon>
        <taxon>Actinomycetes</taxon>
        <taxon>Kitasatosporales</taxon>
        <taxon>Streptomycetaceae</taxon>
        <taxon>Kitasatospora</taxon>
    </lineage>
</organism>
<reference evidence="4" key="1">
    <citation type="journal article" date="2014" name="Int. J. Syst. Evol. Microbiol.">
        <title>Complete genome sequence of Corynebacterium casei LMG S-19264T (=DSM 44701T), isolated from a smear-ripened cheese.</title>
        <authorList>
            <consortium name="US DOE Joint Genome Institute (JGI-PGF)"/>
            <person name="Walter F."/>
            <person name="Albersmeier A."/>
            <person name="Kalinowski J."/>
            <person name="Ruckert C."/>
        </authorList>
    </citation>
    <scope>NUCLEOTIDE SEQUENCE</scope>
    <source>
        <strain evidence="4">JCM 4646</strain>
    </source>
</reference>
<sequence>MPQTAQHPASYAYRTVREDVRVPLADGVELHARIWRPVTEEAVPALLEYLPGRLADGTAARDTERHPWYAGHGYASVRVDVRGHGNSGGLPGEEYSAQELADGVAVVGWLAARPWCSGNVGMFGLARGGTTALRIAALAPPALKAVVAVCADDDHRDGDAHHLGGALLAAGTHARSAGLLSLAACPPDPRYVGDDWRRIWLDRLAALEPPVHPWLTHRAGAGEGRSGREAEEYRAIRAAVLAVGGWAAPGRDTVLRLVEHLTAPVRGLLGPWSQQYPDQGLPPGPAVGFLQESLRWWDHWLKGADTGVLAEPALRSWIDGSGPAGEDGDRPGRWCGEESWPSPDVREIHYGLDTALRTAGTPSDDRFVHVRSPQHTGVDAGSPHPAGRAADLPPDQREEDGRSVCFDSTPLPEPVEILGRPALRLRLRGRGPRGQVAARLCDVAPDGSSALITRGVLALVTRPQDGPATGGPAGGAQDATVDVTVELAGTGYALPPGHRLRLALSSAYWPWVWPQPQDEGFDLDPSRSTLTLPVRHLAADAGSAPIGFGPPEQAAPLDVRRPEPLTGRPGRVVIRDVAAGEWRLEVDPGSGGPWILPDGLVHEERTVEAYRILSGDPLSASARTDRTVRLERPDIGWDVTVRTRSELDCDATHITARSRVSALEAGSVVFSRAWERRIPRETP</sequence>